<name>A0ABM8PKW6_9HYPH</name>
<reference evidence="6 7" key="1">
    <citation type="submission" date="2020-11" db="EMBL/GenBank/DDBJ databases">
        <authorList>
            <person name="Lassalle F."/>
        </authorList>
    </citation>
    <scope>NUCLEOTIDE SEQUENCE [LARGE SCALE GENOMIC DNA]</scope>
    <source>
        <strain evidence="6 7">JC140</strain>
    </source>
</reference>
<proteinExistence type="predicted"/>
<dbReference type="InterPro" id="IPR011006">
    <property type="entry name" value="CheY-like_superfamily"/>
</dbReference>
<dbReference type="EMBL" id="CABFWF030000011">
    <property type="protein sequence ID" value="CAD7035366.1"/>
    <property type="molecule type" value="Genomic_DNA"/>
</dbReference>
<dbReference type="InterPro" id="IPR001789">
    <property type="entry name" value="Sig_transdc_resp-reg_receiver"/>
</dbReference>
<feature type="modified residue" description="4-aspartylphosphate" evidence="4">
    <location>
        <position position="52"/>
    </location>
</feature>
<evidence type="ECO:0000256" key="3">
    <source>
        <dbReference type="ARBA" id="ARBA00023163"/>
    </source>
</evidence>
<keyword evidence="7" id="KW-1185">Reference proteome</keyword>
<evidence type="ECO:0000259" key="5">
    <source>
        <dbReference type="PROSITE" id="PS50110"/>
    </source>
</evidence>
<keyword evidence="3" id="KW-0804">Transcription</keyword>
<accession>A0ABM8PKW6</accession>
<organism evidence="6 7">
    <name type="scientific">Pseudorhizobium endolithicum</name>
    <dbReference type="NCBI Taxonomy" id="1191678"/>
    <lineage>
        <taxon>Bacteria</taxon>
        <taxon>Pseudomonadati</taxon>
        <taxon>Pseudomonadota</taxon>
        <taxon>Alphaproteobacteria</taxon>
        <taxon>Hyphomicrobiales</taxon>
        <taxon>Rhizobiaceae</taxon>
        <taxon>Rhizobium/Agrobacterium group</taxon>
        <taxon>Pseudorhizobium</taxon>
    </lineage>
</organism>
<evidence type="ECO:0000313" key="7">
    <source>
        <dbReference type="Proteomes" id="UP000606921"/>
    </source>
</evidence>
<evidence type="ECO:0000313" key="6">
    <source>
        <dbReference type="EMBL" id="CAD7035366.1"/>
    </source>
</evidence>
<dbReference type="Pfam" id="PF00072">
    <property type="entry name" value="Response_reg"/>
    <property type="match status" value="1"/>
</dbReference>
<dbReference type="PANTHER" id="PTHR44591:SF3">
    <property type="entry name" value="RESPONSE REGULATORY DOMAIN-CONTAINING PROTEIN"/>
    <property type="match status" value="1"/>
</dbReference>
<evidence type="ECO:0000256" key="1">
    <source>
        <dbReference type="ARBA" id="ARBA00022553"/>
    </source>
</evidence>
<dbReference type="RefSeq" id="WP_142523207.1">
    <property type="nucleotide sequence ID" value="NZ_CABFWF030000011.1"/>
</dbReference>
<gene>
    <name evidence="6" type="ORF">REJC140_03400</name>
</gene>
<dbReference type="PANTHER" id="PTHR44591">
    <property type="entry name" value="STRESS RESPONSE REGULATOR PROTEIN 1"/>
    <property type="match status" value="1"/>
</dbReference>
<dbReference type="SUPFAM" id="SSF52172">
    <property type="entry name" value="CheY-like"/>
    <property type="match status" value="1"/>
</dbReference>
<evidence type="ECO:0000256" key="4">
    <source>
        <dbReference type="PROSITE-ProRule" id="PRU00169"/>
    </source>
</evidence>
<comment type="caution">
    <text evidence="6">The sequence shown here is derived from an EMBL/GenBank/DDBJ whole genome shotgun (WGS) entry which is preliminary data.</text>
</comment>
<dbReference type="Gene3D" id="3.40.50.2300">
    <property type="match status" value="1"/>
</dbReference>
<dbReference type="Proteomes" id="UP000606921">
    <property type="component" value="Unassembled WGS sequence"/>
</dbReference>
<protein>
    <submittedName>
        <fullName evidence="6">Response regulator</fullName>
    </submittedName>
</protein>
<feature type="domain" description="Response regulatory" evidence="5">
    <location>
        <begin position="3"/>
        <end position="117"/>
    </location>
</feature>
<evidence type="ECO:0000256" key="2">
    <source>
        <dbReference type="ARBA" id="ARBA00023015"/>
    </source>
</evidence>
<dbReference type="PROSITE" id="PS50110">
    <property type="entry name" value="RESPONSE_REGULATORY"/>
    <property type="match status" value="1"/>
</dbReference>
<dbReference type="InterPro" id="IPR050595">
    <property type="entry name" value="Bact_response_regulator"/>
</dbReference>
<keyword evidence="2" id="KW-0805">Transcription regulation</keyword>
<keyword evidence="1 4" id="KW-0597">Phosphoprotein</keyword>
<sequence length="122" mass="13210">MALIVIAEDEFLIAEVLKIMLEDAGHQVEAAAHGVAALALVEQKRPDLVLTDFMMPLMTGLELAQNIRANPTLANIPIILMSGAQASIGRAHPEAFNAVLEKPYNEARLLSTIEQVLKPQTT</sequence>
<dbReference type="SMART" id="SM00448">
    <property type="entry name" value="REC"/>
    <property type="match status" value="1"/>
</dbReference>